<feature type="domain" description="HTH deoR-type" evidence="5">
    <location>
        <begin position="3"/>
        <end position="58"/>
    </location>
</feature>
<dbReference type="InterPro" id="IPR036388">
    <property type="entry name" value="WH-like_DNA-bd_sf"/>
</dbReference>
<dbReference type="InterPro" id="IPR036390">
    <property type="entry name" value="WH_DNA-bd_sf"/>
</dbReference>
<dbReference type="GO" id="GO:0003677">
    <property type="term" value="F:DNA binding"/>
    <property type="evidence" value="ECO:0007669"/>
    <property type="project" value="UniProtKB-KW"/>
</dbReference>
<evidence type="ECO:0000256" key="1">
    <source>
        <dbReference type="ARBA" id="ARBA00023015"/>
    </source>
</evidence>
<dbReference type="SUPFAM" id="SSF100950">
    <property type="entry name" value="NagB/RpiA/CoA transferase-like"/>
    <property type="match status" value="1"/>
</dbReference>
<evidence type="ECO:0000256" key="4">
    <source>
        <dbReference type="SAM" id="MobiDB-lite"/>
    </source>
</evidence>
<gene>
    <name evidence="6" type="ORF">H9871_09210</name>
</gene>
<dbReference type="GO" id="GO:0003700">
    <property type="term" value="F:DNA-binding transcription factor activity"/>
    <property type="evidence" value="ECO:0007669"/>
    <property type="project" value="InterPro"/>
</dbReference>
<dbReference type="Proteomes" id="UP000824151">
    <property type="component" value="Unassembled WGS sequence"/>
</dbReference>
<dbReference type="InterPro" id="IPR014036">
    <property type="entry name" value="DeoR-like_C"/>
</dbReference>
<reference evidence="6" key="1">
    <citation type="journal article" date="2021" name="PeerJ">
        <title>Extensive microbial diversity within the chicken gut microbiome revealed by metagenomics and culture.</title>
        <authorList>
            <person name="Gilroy R."/>
            <person name="Ravi A."/>
            <person name="Getino M."/>
            <person name="Pursley I."/>
            <person name="Horton D.L."/>
            <person name="Alikhan N.F."/>
            <person name="Baker D."/>
            <person name="Gharbi K."/>
            <person name="Hall N."/>
            <person name="Watson M."/>
            <person name="Adriaenssens E.M."/>
            <person name="Foster-Nyarko E."/>
            <person name="Jarju S."/>
            <person name="Secka A."/>
            <person name="Antonio M."/>
            <person name="Oren A."/>
            <person name="Chaudhuri R.R."/>
            <person name="La Ragione R."/>
            <person name="Hildebrand F."/>
            <person name="Pallen M.J."/>
        </authorList>
    </citation>
    <scope>NUCLEOTIDE SEQUENCE</scope>
    <source>
        <strain evidence="6">ChiHejej3B27-3195</strain>
    </source>
</reference>
<evidence type="ECO:0000256" key="3">
    <source>
        <dbReference type="ARBA" id="ARBA00023163"/>
    </source>
</evidence>
<dbReference type="SMART" id="SM00420">
    <property type="entry name" value="HTH_DEOR"/>
    <property type="match status" value="1"/>
</dbReference>
<protein>
    <submittedName>
        <fullName evidence="6">DeoR/GlpR family DNA-binding transcription regulator</fullName>
    </submittedName>
</protein>
<dbReference type="InterPro" id="IPR018356">
    <property type="entry name" value="Tscrpt_reg_HTH_DeoR_CS"/>
</dbReference>
<dbReference type="InterPro" id="IPR037171">
    <property type="entry name" value="NagB/RpiA_transferase-like"/>
</dbReference>
<dbReference type="EMBL" id="DXGD01000341">
    <property type="protein sequence ID" value="HIX00308.1"/>
    <property type="molecule type" value="Genomic_DNA"/>
</dbReference>
<dbReference type="InterPro" id="IPR001034">
    <property type="entry name" value="DeoR_HTH"/>
</dbReference>
<proteinExistence type="predicted"/>
<feature type="region of interest" description="Disordered" evidence="4">
    <location>
        <begin position="56"/>
        <end position="76"/>
    </location>
</feature>
<dbReference type="Pfam" id="PF08220">
    <property type="entry name" value="HTH_DeoR"/>
    <property type="match status" value="1"/>
</dbReference>
<evidence type="ECO:0000256" key="2">
    <source>
        <dbReference type="ARBA" id="ARBA00023125"/>
    </source>
</evidence>
<dbReference type="PROSITE" id="PS00894">
    <property type="entry name" value="HTH_DEOR_1"/>
    <property type="match status" value="1"/>
</dbReference>
<evidence type="ECO:0000313" key="6">
    <source>
        <dbReference type="EMBL" id="HIX00308.1"/>
    </source>
</evidence>
<dbReference type="AlphaFoldDB" id="A0A9D2A7M3"/>
<comment type="caution">
    <text evidence="6">The sequence shown here is derived from an EMBL/GenBank/DDBJ whole genome shotgun (WGS) entry which is preliminary data.</text>
</comment>
<name>A0A9D2A7M3_9MICC</name>
<dbReference type="SUPFAM" id="SSF46785">
    <property type="entry name" value="Winged helix' DNA-binding domain"/>
    <property type="match status" value="1"/>
</dbReference>
<evidence type="ECO:0000259" key="5">
    <source>
        <dbReference type="PROSITE" id="PS51000"/>
    </source>
</evidence>
<evidence type="ECO:0000313" key="7">
    <source>
        <dbReference type="Proteomes" id="UP000824151"/>
    </source>
</evidence>
<dbReference type="Gene3D" id="3.40.50.1360">
    <property type="match status" value="1"/>
</dbReference>
<dbReference type="Pfam" id="PF00455">
    <property type="entry name" value="DeoRC"/>
    <property type="match status" value="1"/>
</dbReference>
<reference evidence="6" key="2">
    <citation type="submission" date="2021-04" db="EMBL/GenBank/DDBJ databases">
        <authorList>
            <person name="Gilroy R."/>
        </authorList>
    </citation>
    <scope>NUCLEOTIDE SEQUENCE</scope>
    <source>
        <strain evidence="6">ChiHejej3B27-3195</strain>
    </source>
</reference>
<dbReference type="PRINTS" id="PR00037">
    <property type="entry name" value="HTHLACR"/>
</dbReference>
<keyword evidence="3" id="KW-0804">Transcription</keyword>
<dbReference type="InterPro" id="IPR050313">
    <property type="entry name" value="Carb_Metab_HTH_regulators"/>
</dbReference>
<dbReference type="PANTHER" id="PTHR30363">
    <property type="entry name" value="HTH-TYPE TRANSCRIPTIONAL REGULATOR SRLR-RELATED"/>
    <property type="match status" value="1"/>
</dbReference>
<sequence length="267" mass="28375">MLAAQRRARIAQVLEESGAVSVADLVESLDVSDMTVRRDLDALSAQGIATKVHGGAIATSRRSTEEPGFAAKSTQEERHKERIAAEAVRLIDAGMAVGLAAGTTTWSLARRLLTVPDLTIVTNSPQIAGVFYADPPPNSTVVLTGGVRTPSDALVGPLTVQAMKDIHLDIAFLGTHGMSERTGFTTPNMLEAETNRAIIASAAQTVLLADHTKWGLVGISTFAEFSEVSRLISTADLPQDAQRILDEEIENLVLLPAERTLGTQEAI</sequence>
<keyword evidence="1" id="KW-0805">Transcription regulation</keyword>
<dbReference type="Gene3D" id="1.10.10.10">
    <property type="entry name" value="Winged helix-like DNA-binding domain superfamily/Winged helix DNA-binding domain"/>
    <property type="match status" value="1"/>
</dbReference>
<organism evidence="6 7">
    <name type="scientific">Candidatus Nesterenkonia stercoripullorum</name>
    <dbReference type="NCBI Taxonomy" id="2838701"/>
    <lineage>
        <taxon>Bacteria</taxon>
        <taxon>Bacillati</taxon>
        <taxon>Actinomycetota</taxon>
        <taxon>Actinomycetes</taxon>
        <taxon>Micrococcales</taxon>
        <taxon>Micrococcaceae</taxon>
        <taxon>Nesterenkonia</taxon>
    </lineage>
</organism>
<dbReference type="PANTHER" id="PTHR30363:SF44">
    <property type="entry name" value="AGA OPERON TRANSCRIPTIONAL REPRESSOR-RELATED"/>
    <property type="match status" value="1"/>
</dbReference>
<dbReference type="SMART" id="SM01134">
    <property type="entry name" value="DeoRC"/>
    <property type="match status" value="1"/>
</dbReference>
<accession>A0A9D2A7M3</accession>
<dbReference type="PROSITE" id="PS51000">
    <property type="entry name" value="HTH_DEOR_2"/>
    <property type="match status" value="1"/>
</dbReference>
<keyword evidence="2 6" id="KW-0238">DNA-binding</keyword>